<protein>
    <submittedName>
        <fullName evidence="1">Major capsid protein</fullName>
    </submittedName>
</protein>
<evidence type="ECO:0000313" key="1">
    <source>
        <dbReference type="EMBL" id="MBT0666339.1"/>
    </source>
</evidence>
<evidence type="ECO:0000313" key="2">
    <source>
        <dbReference type="Proteomes" id="UP000811899"/>
    </source>
</evidence>
<sequence>MPRFSTMFTWLGLVLLAIIVCPVASMAGVPDTVTGAPLLFAGIVSMDQIFKTRVLVIAINKMRPFTTRALDLVFGRKKGQLSSMFAWDIKASNERVLKNLRVTDAAQVTNGVKRKTVTCEAPRFSEKRFIGADKLDAARKAGEQGVELMKEKVADEQFDMRGDVDRTREFMAVKCLSGQVVDESGTVIVDYNFPAAQKPVLAAGSKWSEGGTDPIVNIRAWKKYISQRVAVDKFVAICGSDAMDALIGNEAVGDKLKWAAGKQIAEEGRIAFLAGTQIDEYFGTYRDADGNIQEMVPANAFILVGIGADTAAELYAPVVDLDDEAGVGSGKEPNIFFSKAWDEKDPSGKWIKVESRPLPVLFQPECVIYATVC</sequence>
<dbReference type="Proteomes" id="UP000811899">
    <property type="component" value="Unassembled WGS sequence"/>
</dbReference>
<accession>A0AAW4LEA8</accession>
<reference evidence="1 2" key="1">
    <citation type="submission" date="2021-05" db="EMBL/GenBank/DDBJ databases">
        <title>The draft genome of Geobacter pelophilus DSM 12255.</title>
        <authorList>
            <person name="Xu Z."/>
            <person name="Masuda Y."/>
            <person name="Itoh H."/>
            <person name="Senoo K."/>
        </authorList>
    </citation>
    <scope>NUCLEOTIDE SEQUENCE [LARGE SCALE GENOMIC DNA]</scope>
    <source>
        <strain evidence="1 2">DSM 12255</strain>
    </source>
</reference>
<dbReference type="EMBL" id="JAHCVJ010000011">
    <property type="protein sequence ID" value="MBT0666339.1"/>
    <property type="molecule type" value="Genomic_DNA"/>
</dbReference>
<dbReference type="Gene3D" id="3.30.1930.10">
    <property type="entry name" value="capsid protein of prophage domain"/>
    <property type="match status" value="1"/>
</dbReference>
<dbReference type="AlphaFoldDB" id="A0AAW4LEA8"/>
<comment type="caution">
    <text evidence="1">The sequence shown here is derived from an EMBL/GenBank/DDBJ whole genome shotgun (WGS) entry which is preliminary data.</text>
</comment>
<name>A0AAW4LEA8_9BACT</name>
<gene>
    <name evidence="1" type="ORF">KI809_18685</name>
</gene>
<proteinExistence type="predicted"/>
<dbReference type="Gene3D" id="3.15.30.10">
    <property type="entry name" value="putative capsid protein of prophage domain like"/>
    <property type="match status" value="1"/>
</dbReference>
<dbReference type="RefSeq" id="WP_214173114.1">
    <property type="nucleotide sequence ID" value="NZ_JAHCVJ010000011.1"/>
</dbReference>
<dbReference type="InterPro" id="IPR005564">
    <property type="entry name" value="Major_capsid_GpE"/>
</dbReference>
<dbReference type="Pfam" id="PF03864">
    <property type="entry name" value="Phage_cap_E"/>
    <property type="match status" value="1"/>
</dbReference>
<organism evidence="1 2">
    <name type="scientific">Geoanaerobacter pelophilus</name>
    <dbReference type="NCBI Taxonomy" id="60036"/>
    <lineage>
        <taxon>Bacteria</taxon>
        <taxon>Pseudomonadati</taxon>
        <taxon>Thermodesulfobacteriota</taxon>
        <taxon>Desulfuromonadia</taxon>
        <taxon>Geobacterales</taxon>
        <taxon>Geobacteraceae</taxon>
        <taxon>Geoanaerobacter</taxon>
    </lineage>
</organism>
<keyword evidence="2" id="KW-1185">Reference proteome</keyword>